<feature type="transmembrane region" description="Helical" evidence="8">
    <location>
        <begin position="449"/>
        <end position="469"/>
    </location>
</feature>
<sequence>MIKAKPLHAASFAEIFNYVAYFLIAAILLSATYRRYDLDSQDPYKCEALLNDGQWLDSLQSNGSRSPYKGWQAPGCLIHQYKPAEIARCVDDRKIVFAGDSTVRQVFWALARKLNKTEAEDLEHSAYKHEDQKSTINGVTLEFLWDPFLNGSSLYDGLRAYNHKKTGKVWSNNTGDSAALMVVGGGAWFSRWFDLAHSLREYQETLDNITEFTRSEMSLADTISTSKANDVGDQVFLTPIQIPIYDKLEGIRRETIIQGEVETMNVYLEDLSNRNNVLWSYLAMTEEEEDSLDPTGFHVVQNIADAKADVLLNLRCNAKLDQTGGYPYDRTCCSAYKPAVFVQWGVLLAGLAIAGFALYNAFRAEQQDATKQALFFAVATLAYCYLADRTQLFDKDKKHFENSEFFLLSGLTLLAGVLSIRRSGRPSNGGPPKDQPFLSRDQTEEWKGWMQFAILIYHWTGASSVLWIYEIIRLMVASYLFLTGFGHTCYFLKKGDFSFKRVAGVLVRLNLLSCALPYVMGTDYLFYYFAPLVTFWFGVVYLTMRVYSSRNDNTGFVIAKIAISAILVTILLETPIFDAIFAVLGFIARIHWDVHEWKFRLGLDRYIVFIGMLVALLFERYNTAVSSGSSLRSFNAIRISAIVASIIALPAVQLIYRTFPSKESSNAIQPFLAAVPILAFVVLRNASPTLRNFHSSVFAWLGKCSLETFTLQFHIWLAADTKGLLSIGIFHGDGSLMGDRWRDFIVLTPVFFWISWKLAAATGTITAWMLKEGDESDSGAMEMDTLEKGAWISVTQKQWRARVWPKDLRLRMGVLLAGMWVLNWIWW</sequence>
<feature type="transmembrane region" description="Helical" evidence="8">
    <location>
        <begin position="808"/>
        <end position="826"/>
    </location>
</feature>
<name>A0A9P4IBL7_9PEZI</name>
<feature type="domain" description="NXPE C-terminal" evidence="10">
    <location>
        <begin position="71"/>
        <end position="127"/>
    </location>
</feature>
<feature type="transmembrane region" description="Helical" evidence="8">
    <location>
        <begin position="374"/>
        <end position="393"/>
    </location>
</feature>
<evidence type="ECO:0000256" key="5">
    <source>
        <dbReference type="ARBA" id="ARBA00022989"/>
    </source>
</evidence>
<keyword evidence="12" id="KW-1185">Reference proteome</keyword>
<gene>
    <name evidence="11" type="ORF">NA57DRAFT_76563</name>
</gene>
<keyword evidence="5 8" id="KW-1133">Transmembrane helix</keyword>
<dbReference type="GO" id="GO:0016020">
    <property type="term" value="C:membrane"/>
    <property type="evidence" value="ECO:0007669"/>
    <property type="project" value="UniProtKB-SubCell"/>
</dbReference>
<dbReference type="InterPro" id="IPR057106">
    <property type="entry name" value="NXPE4_C"/>
</dbReference>
<accession>A0A9P4IBL7</accession>
<evidence type="ECO:0000313" key="12">
    <source>
        <dbReference type="Proteomes" id="UP000799772"/>
    </source>
</evidence>
<feature type="transmembrane region" description="Helical" evidence="8">
    <location>
        <begin position="556"/>
        <end position="587"/>
    </location>
</feature>
<dbReference type="OrthoDB" id="1932925at2759"/>
<dbReference type="PANTHER" id="PTHR13533:SF1">
    <property type="entry name" value="N-ACETYLNEURAMINATE 9-O-ACETYLTRANSFERASE"/>
    <property type="match status" value="1"/>
</dbReference>
<evidence type="ECO:0000256" key="3">
    <source>
        <dbReference type="ARBA" id="ARBA00022679"/>
    </source>
</evidence>
<keyword evidence="7" id="KW-0325">Glycoprotein</keyword>
<feature type="transmembrane region" description="Helical" evidence="8">
    <location>
        <begin position="341"/>
        <end position="362"/>
    </location>
</feature>
<feature type="transmembrane region" description="Helical" evidence="8">
    <location>
        <begin position="12"/>
        <end position="33"/>
    </location>
</feature>
<keyword evidence="6 8" id="KW-0472">Membrane</keyword>
<dbReference type="EMBL" id="ML978127">
    <property type="protein sequence ID" value="KAF2097754.1"/>
    <property type="molecule type" value="Genomic_DNA"/>
</dbReference>
<comment type="subcellular location">
    <subcellularLocation>
        <location evidence="1">Membrane</location>
        <topology evidence="1">Multi-pass membrane protein</topology>
    </subcellularLocation>
</comment>
<dbReference type="GO" id="GO:0016740">
    <property type="term" value="F:transferase activity"/>
    <property type="evidence" value="ECO:0007669"/>
    <property type="project" value="UniProtKB-KW"/>
</dbReference>
<feature type="transmembrane region" description="Helical" evidence="8">
    <location>
        <begin position="639"/>
        <end position="656"/>
    </location>
</feature>
<evidence type="ECO:0000256" key="1">
    <source>
        <dbReference type="ARBA" id="ARBA00004141"/>
    </source>
</evidence>
<evidence type="ECO:0000256" key="6">
    <source>
        <dbReference type="ARBA" id="ARBA00023136"/>
    </source>
</evidence>
<dbReference type="GO" id="GO:0005975">
    <property type="term" value="P:carbohydrate metabolic process"/>
    <property type="evidence" value="ECO:0007669"/>
    <property type="project" value="UniProtKB-ARBA"/>
</dbReference>
<evidence type="ECO:0000256" key="8">
    <source>
        <dbReference type="SAM" id="Phobius"/>
    </source>
</evidence>
<feature type="transmembrane region" description="Helical" evidence="8">
    <location>
        <begin position="668"/>
        <end position="686"/>
    </location>
</feature>
<dbReference type="PANTHER" id="PTHR13533">
    <property type="entry name" value="N-ACETYLNEURAMINATE 9-O-ACETYLTRANSFERASE"/>
    <property type="match status" value="1"/>
</dbReference>
<dbReference type="GO" id="GO:0005794">
    <property type="term" value="C:Golgi apparatus"/>
    <property type="evidence" value="ECO:0007669"/>
    <property type="project" value="UniProtKB-ARBA"/>
</dbReference>
<dbReference type="Pfam" id="PF07779">
    <property type="entry name" value="Cas1_AcylT"/>
    <property type="match status" value="1"/>
</dbReference>
<evidence type="ECO:0000259" key="9">
    <source>
        <dbReference type="Pfam" id="PF07779"/>
    </source>
</evidence>
<organism evidence="11 12">
    <name type="scientific">Rhizodiscina lignyota</name>
    <dbReference type="NCBI Taxonomy" id="1504668"/>
    <lineage>
        <taxon>Eukaryota</taxon>
        <taxon>Fungi</taxon>
        <taxon>Dikarya</taxon>
        <taxon>Ascomycota</taxon>
        <taxon>Pezizomycotina</taxon>
        <taxon>Dothideomycetes</taxon>
        <taxon>Pleosporomycetidae</taxon>
        <taxon>Aulographales</taxon>
        <taxon>Rhizodiscinaceae</taxon>
        <taxon>Rhizodiscina</taxon>
    </lineage>
</organism>
<feature type="transmembrane region" description="Helical" evidence="8">
    <location>
        <begin position="525"/>
        <end position="544"/>
    </location>
</feature>
<evidence type="ECO:0000259" key="10">
    <source>
        <dbReference type="Pfam" id="PF24536"/>
    </source>
</evidence>
<feature type="domain" description="Cas1p 10 TM acyl transferase" evidence="9">
    <location>
        <begin position="374"/>
        <end position="772"/>
    </location>
</feature>
<dbReference type="InterPro" id="IPR012419">
    <property type="entry name" value="Cas1_AcylTrans_dom"/>
</dbReference>
<feature type="transmembrane region" description="Helical" evidence="8">
    <location>
        <begin position="599"/>
        <end position="618"/>
    </location>
</feature>
<protein>
    <submittedName>
        <fullName evidence="11">Cas1p-domain-containing protein</fullName>
    </submittedName>
</protein>
<evidence type="ECO:0000256" key="2">
    <source>
        <dbReference type="ARBA" id="ARBA00010666"/>
    </source>
</evidence>
<proteinExistence type="inferred from homology"/>
<dbReference type="AlphaFoldDB" id="A0A9P4IBL7"/>
<evidence type="ECO:0000313" key="11">
    <source>
        <dbReference type="EMBL" id="KAF2097754.1"/>
    </source>
</evidence>
<dbReference type="Proteomes" id="UP000799772">
    <property type="component" value="Unassembled WGS sequence"/>
</dbReference>
<evidence type="ECO:0000256" key="4">
    <source>
        <dbReference type="ARBA" id="ARBA00022692"/>
    </source>
</evidence>
<comment type="similarity">
    <text evidence="2">Belongs to the PC-esterase family. CASD1 subfamily.</text>
</comment>
<evidence type="ECO:0000256" key="7">
    <source>
        <dbReference type="ARBA" id="ARBA00023180"/>
    </source>
</evidence>
<comment type="caution">
    <text evidence="11">The sequence shown here is derived from an EMBL/GenBank/DDBJ whole genome shotgun (WGS) entry which is preliminary data.</text>
</comment>
<dbReference type="Pfam" id="PF24536">
    <property type="entry name" value="NXPE4_C"/>
    <property type="match status" value="1"/>
</dbReference>
<feature type="transmembrane region" description="Helical" evidence="8">
    <location>
        <begin position="405"/>
        <end position="421"/>
    </location>
</feature>
<keyword evidence="3" id="KW-0808">Transferase</keyword>
<reference evidence="11" key="1">
    <citation type="journal article" date="2020" name="Stud. Mycol.">
        <title>101 Dothideomycetes genomes: a test case for predicting lifestyles and emergence of pathogens.</title>
        <authorList>
            <person name="Haridas S."/>
            <person name="Albert R."/>
            <person name="Binder M."/>
            <person name="Bloem J."/>
            <person name="Labutti K."/>
            <person name="Salamov A."/>
            <person name="Andreopoulos B."/>
            <person name="Baker S."/>
            <person name="Barry K."/>
            <person name="Bills G."/>
            <person name="Bluhm B."/>
            <person name="Cannon C."/>
            <person name="Castanera R."/>
            <person name="Culley D."/>
            <person name="Daum C."/>
            <person name="Ezra D."/>
            <person name="Gonzalez J."/>
            <person name="Henrissat B."/>
            <person name="Kuo A."/>
            <person name="Liang C."/>
            <person name="Lipzen A."/>
            <person name="Lutzoni F."/>
            <person name="Magnuson J."/>
            <person name="Mondo S."/>
            <person name="Nolan M."/>
            <person name="Ohm R."/>
            <person name="Pangilinan J."/>
            <person name="Park H.-J."/>
            <person name="Ramirez L."/>
            <person name="Alfaro M."/>
            <person name="Sun H."/>
            <person name="Tritt A."/>
            <person name="Yoshinaga Y."/>
            <person name="Zwiers L.-H."/>
            <person name="Turgeon B."/>
            <person name="Goodwin S."/>
            <person name="Spatafora J."/>
            <person name="Crous P."/>
            <person name="Grigoriev I."/>
        </authorList>
    </citation>
    <scope>NUCLEOTIDE SEQUENCE</scope>
    <source>
        <strain evidence="11">CBS 133067</strain>
    </source>
</reference>
<keyword evidence="4 8" id="KW-0812">Transmembrane</keyword>